<gene>
    <name evidence="1" type="ORF">Ae201684_005681</name>
</gene>
<reference evidence="1 2" key="1">
    <citation type="submission" date="2019-07" db="EMBL/GenBank/DDBJ databases">
        <title>Genomics analysis of Aphanomyces spp. identifies a new class of oomycete effector associated with host adaptation.</title>
        <authorList>
            <person name="Gaulin E."/>
        </authorList>
    </citation>
    <scope>NUCLEOTIDE SEQUENCE [LARGE SCALE GENOMIC DNA]</scope>
    <source>
        <strain evidence="1 2">ATCC 201684</strain>
    </source>
</reference>
<evidence type="ECO:0000313" key="2">
    <source>
        <dbReference type="Proteomes" id="UP000481153"/>
    </source>
</evidence>
<dbReference type="PANTHER" id="PTHR31827">
    <property type="entry name" value="EMB|CAB89363.1"/>
    <property type="match status" value="1"/>
</dbReference>
<proteinExistence type="predicted"/>
<dbReference type="OrthoDB" id="10272930at2759"/>
<dbReference type="EMBL" id="VJMJ01000074">
    <property type="protein sequence ID" value="KAF0738450.1"/>
    <property type="molecule type" value="Genomic_DNA"/>
</dbReference>
<accession>A0A6G0XE24</accession>
<name>A0A6G0XE24_9STRA</name>
<evidence type="ECO:0000313" key="1">
    <source>
        <dbReference type="EMBL" id="KAF0738450.1"/>
    </source>
</evidence>
<comment type="caution">
    <text evidence="1">The sequence shown here is derived from an EMBL/GenBank/DDBJ whole genome shotgun (WGS) entry which is preliminary data.</text>
</comment>
<protein>
    <recommendedName>
        <fullName evidence="3">WRKY transcription factor 19</fullName>
    </recommendedName>
</protein>
<evidence type="ECO:0008006" key="3">
    <source>
        <dbReference type="Google" id="ProtNLM"/>
    </source>
</evidence>
<dbReference type="AlphaFoldDB" id="A0A6G0XE24"/>
<dbReference type="PANTHER" id="PTHR31827:SF1">
    <property type="entry name" value="EMB|CAB89363.1"/>
    <property type="match status" value="1"/>
</dbReference>
<organism evidence="1 2">
    <name type="scientific">Aphanomyces euteiches</name>
    <dbReference type="NCBI Taxonomy" id="100861"/>
    <lineage>
        <taxon>Eukaryota</taxon>
        <taxon>Sar</taxon>
        <taxon>Stramenopiles</taxon>
        <taxon>Oomycota</taxon>
        <taxon>Saprolegniomycetes</taxon>
        <taxon>Saprolegniales</taxon>
        <taxon>Verrucalvaceae</taxon>
        <taxon>Aphanomyces</taxon>
    </lineage>
</organism>
<keyword evidence="2" id="KW-1185">Reference proteome</keyword>
<dbReference type="VEuPathDB" id="FungiDB:AeMF1_014929"/>
<sequence>MAKCQFDGCPHAPEAGKLKCTMHRNRTQCSMQNCRSQAYSKGLCVRHGTRKTCRMDGCQHYRRAGGYCARHTTEMRNSHAIKQEVAAASKNEPEMPQTQDIQQMWLDCPAVPSIQQDDARDDDFDLTMWDWAELTELLYKSNVVDTPKHMICMSF</sequence>
<dbReference type="Proteomes" id="UP000481153">
    <property type="component" value="Unassembled WGS sequence"/>
</dbReference>